<dbReference type="InterPro" id="IPR042098">
    <property type="entry name" value="TauD-like_sf"/>
</dbReference>
<keyword evidence="3" id="KW-0479">Metal-binding</keyword>
<evidence type="ECO:0000313" key="8">
    <source>
        <dbReference type="Proteomes" id="UP000566819"/>
    </source>
</evidence>
<dbReference type="GO" id="GO:0046872">
    <property type="term" value="F:metal ion binding"/>
    <property type="evidence" value="ECO:0007669"/>
    <property type="project" value="UniProtKB-UniRule"/>
</dbReference>
<protein>
    <recommendedName>
        <fullName evidence="3">Dipeptidase</fullName>
        <ecNumber evidence="3">3.4.13.19</ecNumber>
    </recommendedName>
</protein>
<dbReference type="InterPro" id="IPR008257">
    <property type="entry name" value="Pept_M19"/>
</dbReference>
<dbReference type="Gene3D" id="3.60.130.10">
    <property type="entry name" value="Clavaminate synthase-like"/>
    <property type="match status" value="1"/>
</dbReference>
<organism evidence="7 8">
    <name type="scientific">Cudoniella acicularis</name>
    <dbReference type="NCBI Taxonomy" id="354080"/>
    <lineage>
        <taxon>Eukaryota</taxon>
        <taxon>Fungi</taxon>
        <taxon>Dikarya</taxon>
        <taxon>Ascomycota</taxon>
        <taxon>Pezizomycotina</taxon>
        <taxon>Leotiomycetes</taxon>
        <taxon>Helotiales</taxon>
        <taxon>Tricladiaceae</taxon>
        <taxon>Cudoniella</taxon>
    </lineage>
</organism>
<dbReference type="OrthoDB" id="445695at2759"/>
<evidence type="ECO:0000259" key="6">
    <source>
        <dbReference type="Pfam" id="PF02668"/>
    </source>
</evidence>
<name>A0A8H4RFE3_9HELO</name>
<evidence type="ECO:0000256" key="1">
    <source>
        <dbReference type="ARBA" id="ARBA00022997"/>
    </source>
</evidence>
<dbReference type="Proteomes" id="UP000566819">
    <property type="component" value="Unassembled WGS sequence"/>
</dbReference>
<sequence length="908" mass="101171">MSYSSEQDPLLPKGPGAPEIQGSRPQSVKDAYAPAPATEVDETSSNNIQNRPNNIWPQLFGICVFAAVFFMLTPPSLYDDIAKHLRPRPNTVEERVSRILEETPLIDGHNDLAIMIRYLFKNRIYGEDFTKPFEQGGMPYHVDLPRLKKGKNGGAFWSAYVGCPEDGTDFSDENYAIPIASTLSQIDLLTRLQHAYPTHFSPPPNSTTALSFFQNNQLISPLAIEGLHQIGNSISNLRHYYDLGVRYATLTHNCHNPYADAALIEISGHTTLAPPKWGGVSPRGRELIHEMNRIGMIVDLAHVSQNTMRDVLGGSPDWEGSLAPPIFSHSSTYTICPHPRNVPDDILQLVKKKNSIVMINFSPDFVSCTANSSNPYGIPDFYPKNSTLEHVVTHIIHIGNLIGYDHVGLGSDYDGIGSTPKGLEDVSKFPDLVAEMLRRGISDEDAAKVVGGNVLRVWADVDAVATKLQAKGVRPLEDELPNLWGEQEFDNITSQKQHPAPYSIQVSNNKNMAPSIAQEPIAQPEIQVKKAFDEKTHETYKYTHYLPVYDNTTVFPPTEPFDVVDKGTLADKAKPNLFATNDANIAITKLTPRVGTEIKGLQLSKLNDAQKNELALLIAERGVVIFRGQDFKDIGAQKQKEFGEYFGKLHVHPVGAHVQDHIELHNIYLGPDNQYRAQRRSTRLTTTGYHSDVSYEHQPPAITILTLLTIPSTGGDTAWTSQVAAYERLSPPIQKLLEGLRAEHSGYPQAENAARDGKHVRRAPVISKHPIVRVHPATGEKALFINQGFTKRIEGLKDEESDALLKLLFAHISGGQDLQVRVKWDDKTVALWDNRITAHTAISDYDIIDYKSQKFLHNRLLEKKSKKQVVSSGNELAKRFYAEADDKLPSEQHIYTPGTLLHEKSYSY</sequence>
<keyword evidence="2" id="KW-0560">Oxidoreductase</keyword>
<evidence type="ECO:0000256" key="5">
    <source>
        <dbReference type="SAM" id="Phobius"/>
    </source>
</evidence>
<accession>A0A8H4RFE3</accession>
<dbReference type="Gene3D" id="3.20.20.140">
    <property type="entry name" value="Metal-dependent hydrolases"/>
    <property type="match status" value="1"/>
</dbReference>
<dbReference type="Pfam" id="PF01244">
    <property type="entry name" value="Peptidase_M19"/>
    <property type="match status" value="1"/>
</dbReference>
<keyword evidence="8" id="KW-1185">Reference proteome</keyword>
<dbReference type="SUPFAM" id="SSF51197">
    <property type="entry name" value="Clavaminate synthase-like"/>
    <property type="match status" value="1"/>
</dbReference>
<comment type="catalytic activity">
    <reaction evidence="3">
        <text>an L-aminoacyl-L-amino acid + H2O = 2 an L-alpha-amino acid</text>
        <dbReference type="Rhea" id="RHEA:48940"/>
        <dbReference type="ChEBI" id="CHEBI:15377"/>
        <dbReference type="ChEBI" id="CHEBI:59869"/>
        <dbReference type="ChEBI" id="CHEBI:77460"/>
        <dbReference type="EC" id="3.4.13.19"/>
    </reaction>
</comment>
<dbReference type="GO" id="GO:0070573">
    <property type="term" value="F:metallodipeptidase activity"/>
    <property type="evidence" value="ECO:0007669"/>
    <property type="project" value="InterPro"/>
</dbReference>
<dbReference type="PANTHER" id="PTHR10443:SF12">
    <property type="entry name" value="DIPEPTIDASE"/>
    <property type="match status" value="1"/>
</dbReference>
<keyword evidence="3" id="KW-0482">Metalloprotease</keyword>
<evidence type="ECO:0000256" key="2">
    <source>
        <dbReference type="ARBA" id="ARBA00023002"/>
    </source>
</evidence>
<feature type="domain" description="TauD/TfdA-like" evidence="6">
    <location>
        <begin position="587"/>
        <end position="845"/>
    </location>
</feature>
<comment type="caution">
    <text evidence="7">The sequence shown here is derived from an EMBL/GenBank/DDBJ whole genome shotgun (WGS) entry which is preliminary data.</text>
</comment>
<dbReference type="PANTHER" id="PTHR10443">
    <property type="entry name" value="MICROSOMAL DIPEPTIDASE"/>
    <property type="match status" value="1"/>
</dbReference>
<comment type="similarity">
    <text evidence="3">Belongs to the metallo-dependent hydrolases superfamily. Peptidase M19 family.</text>
</comment>
<evidence type="ECO:0000256" key="4">
    <source>
        <dbReference type="SAM" id="MobiDB-lite"/>
    </source>
</evidence>
<dbReference type="InterPro" id="IPR003819">
    <property type="entry name" value="TauD/TfdA-like"/>
</dbReference>
<keyword evidence="5" id="KW-0812">Transmembrane</keyword>
<proteinExistence type="inferred from homology"/>
<dbReference type="FunFam" id="3.60.130.10:FF:000003">
    <property type="entry name" value="Alpha-ketoglutarate-dependent taurine dioxygenase"/>
    <property type="match status" value="1"/>
</dbReference>
<evidence type="ECO:0000256" key="3">
    <source>
        <dbReference type="RuleBase" id="RU341113"/>
    </source>
</evidence>
<dbReference type="GO" id="GO:0016491">
    <property type="term" value="F:oxidoreductase activity"/>
    <property type="evidence" value="ECO:0007669"/>
    <property type="project" value="UniProtKB-KW"/>
</dbReference>
<keyword evidence="5" id="KW-1133">Transmembrane helix</keyword>
<keyword evidence="3" id="KW-0862">Zinc</keyword>
<dbReference type="CDD" id="cd01301">
    <property type="entry name" value="rDP_like"/>
    <property type="match status" value="1"/>
</dbReference>
<reference evidence="7 8" key="1">
    <citation type="submission" date="2020-03" db="EMBL/GenBank/DDBJ databases">
        <title>Draft Genome Sequence of Cudoniella acicularis.</title>
        <authorList>
            <person name="Buettner E."/>
            <person name="Kellner H."/>
        </authorList>
    </citation>
    <scope>NUCLEOTIDE SEQUENCE [LARGE SCALE GENOMIC DNA]</scope>
    <source>
        <strain evidence="7 8">DSM 108380</strain>
    </source>
</reference>
<dbReference type="GO" id="GO:0006508">
    <property type="term" value="P:proteolysis"/>
    <property type="evidence" value="ECO:0007669"/>
    <property type="project" value="UniProtKB-KW"/>
</dbReference>
<dbReference type="EC" id="3.4.13.19" evidence="3"/>
<keyword evidence="3" id="KW-0378">Hydrolase</keyword>
<keyword evidence="5" id="KW-0472">Membrane</keyword>
<evidence type="ECO:0000313" key="7">
    <source>
        <dbReference type="EMBL" id="KAF4627651.1"/>
    </source>
</evidence>
<dbReference type="Pfam" id="PF02668">
    <property type="entry name" value="TauD"/>
    <property type="match status" value="1"/>
</dbReference>
<comment type="cofactor">
    <cofactor evidence="3">
        <name>Zn(2+)</name>
        <dbReference type="ChEBI" id="CHEBI:29105"/>
    </cofactor>
</comment>
<feature type="region of interest" description="Disordered" evidence="4">
    <location>
        <begin position="1"/>
        <end position="49"/>
    </location>
</feature>
<dbReference type="PROSITE" id="PS51365">
    <property type="entry name" value="RENAL_DIPEPTIDASE_2"/>
    <property type="match status" value="1"/>
</dbReference>
<keyword evidence="3" id="KW-0645">Protease</keyword>
<dbReference type="AlphaFoldDB" id="A0A8H4RFE3"/>
<gene>
    <name evidence="7" type="ORF">G7Y89_g10506</name>
</gene>
<feature type="transmembrane region" description="Helical" evidence="5">
    <location>
        <begin position="59"/>
        <end position="78"/>
    </location>
</feature>
<dbReference type="InterPro" id="IPR032466">
    <property type="entry name" value="Metal_Hydrolase"/>
</dbReference>
<dbReference type="EMBL" id="JAAMPI010000933">
    <property type="protein sequence ID" value="KAF4627651.1"/>
    <property type="molecule type" value="Genomic_DNA"/>
</dbReference>
<keyword evidence="1 3" id="KW-0224">Dipeptidase</keyword>
<dbReference type="SUPFAM" id="SSF51556">
    <property type="entry name" value="Metallo-dependent hydrolases"/>
    <property type="match status" value="1"/>
</dbReference>